<evidence type="ECO:0000313" key="3">
    <source>
        <dbReference type="Proteomes" id="UP000295341"/>
    </source>
</evidence>
<dbReference type="Proteomes" id="UP000295341">
    <property type="component" value="Unassembled WGS sequence"/>
</dbReference>
<dbReference type="SUPFAM" id="SSF53254">
    <property type="entry name" value="Phosphoglycerate mutase-like"/>
    <property type="match status" value="1"/>
</dbReference>
<reference evidence="2 3" key="1">
    <citation type="submission" date="2019-03" db="EMBL/GenBank/DDBJ databases">
        <title>Genomic Encyclopedia of Type Strains, Phase IV (KMG-IV): sequencing the most valuable type-strain genomes for metagenomic binning, comparative biology and taxonomic classification.</title>
        <authorList>
            <person name="Goeker M."/>
        </authorList>
    </citation>
    <scope>NUCLEOTIDE SEQUENCE [LARGE SCALE GENOMIC DNA]</scope>
    <source>
        <strain evidence="2 3">DSM 26377</strain>
    </source>
</reference>
<dbReference type="Pfam" id="PF00300">
    <property type="entry name" value="His_Phos_1"/>
    <property type="match status" value="2"/>
</dbReference>
<evidence type="ECO:0000313" key="2">
    <source>
        <dbReference type="EMBL" id="TDU28406.1"/>
    </source>
</evidence>
<dbReference type="GO" id="GO:0016787">
    <property type="term" value="F:hydrolase activity"/>
    <property type="evidence" value="ECO:0007669"/>
    <property type="project" value="UniProtKB-KW"/>
</dbReference>
<name>A0A4S3JZQ2_9GAMM</name>
<dbReference type="InterPro" id="IPR013078">
    <property type="entry name" value="His_Pase_superF_clade-1"/>
</dbReference>
<organism evidence="2 3">
    <name type="scientific">Panacagrimonas perspica</name>
    <dbReference type="NCBI Taxonomy" id="381431"/>
    <lineage>
        <taxon>Bacteria</taxon>
        <taxon>Pseudomonadati</taxon>
        <taxon>Pseudomonadota</taxon>
        <taxon>Gammaproteobacteria</taxon>
        <taxon>Nevskiales</taxon>
        <taxon>Nevskiaceae</taxon>
        <taxon>Panacagrimonas</taxon>
    </lineage>
</organism>
<gene>
    <name evidence="2" type="ORF">DFR24_2775</name>
</gene>
<dbReference type="PANTHER" id="PTHR20935">
    <property type="entry name" value="PHOSPHOGLYCERATE MUTASE-RELATED"/>
    <property type="match status" value="1"/>
</dbReference>
<keyword evidence="3" id="KW-1185">Reference proteome</keyword>
<evidence type="ECO:0000256" key="1">
    <source>
        <dbReference type="ARBA" id="ARBA00022801"/>
    </source>
</evidence>
<dbReference type="PANTHER" id="PTHR20935:SF0">
    <property type="entry name" value="SERINE_THREONINE-PROTEIN PHOSPHATASE PGAM5, MITOCHONDRIAL"/>
    <property type="match status" value="1"/>
</dbReference>
<protein>
    <submittedName>
        <fullName evidence="2">Broad specificity phosphatase PhoE</fullName>
    </submittedName>
</protein>
<dbReference type="RefSeq" id="WP_133881957.1">
    <property type="nucleotide sequence ID" value="NZ_MWIN01000031.1"/>
</dbReference>
<comment type="caution">
    <text evidence="2">The sequence shown here is derived from an EMBL/GenBank/DDBJ whole genome shotgun (WGS) entry which is preliminary data.</text>
</comment>
<dbReference type="InterPro" id="IPR029033">
    <property type="entry name" value="His_PPase_superfam"/>
</dbReference>
<dbReference type="AlphaFoldDB" id="A0A4S3JZQ2"/>
<dbReference type="SMART" id="SM00855">
    <property type="entry name" value="PGAM"/>
    <property type="match status" value="1"/>
</dbReference>
<dbReference type="EMBL" id="SOBT01000009">
    <property type="protein sequence ID" value="TDU28406.1"/>
    <property type="molecule type" value="Genomic_DNA"/>
</dbReference>
<keyword evidence="1" id="KW-0378">Hydrolase</keyword>
<proteinExistence type="predicted"/>
<dbReference type="CDD" id="cd07067">
    <property type="entry name" value="HP_PGM_like"/>
    <property type="match status" value="1"/>
</dbReference>
<dbReference type="InterPro" id="IPR051021">
    <property type="entry name" value="Mito_Ser/Thr_phosphatase"/>
</dbReference>
<dbReference type="Gene3D" id="3.40.50.1240">
    <property type="entry name" value="Phosphoglycerate mutase-like"/>
    <property type="match status" value="1"/>
</dbReference>
<accession>A0A4S3JZQ2</accession>
<dbReference type="OrthoDB" id="280692at2"/>
<sequence>MSTLTLLRHGQASFGADRYDALSDRGREQAILVGEHFASRGRRFDRLWIGPRDRHRLTARHALEPLGVDWQGEAEPALNEFAEGQQILASAERRGVKLRGEGAVRGKEAARYYAQEITAWAEAQVDIDGVPHVREFRRVVAEWLGRATASVPAGQSVLAVTSGGVVAAVMAEVLGLADASVAPLMHAIYNGSLTELVFADGRAPSLVSFNVASFLPDGLLTRV</sequence>